<reference evidence="2" key="1">
    <citation type="submission" date="2019-05" db="EMBL/GenBank/DDBJ databases">
        <title>Annotation for the trematode Fasciolopsis buski.</title>
        <authorList>
            <person name="Choi Y.-J."/>
        </authorList>
    </citation>
    <scope>NUCLEOTIDE SEQUENCE</scope>
    <source>
        <strain evidence="2">HT</strain>
        <tissue evidence="2">Whole worm</tissue>
    </source>
</reference>
<sequence>MHPCPNVSKPANLRPPSSVSLLAEQLKSSSLNDTGNISVGSLWWSQSHMDGIIGNMLVDAPVTASCDVCDSGITQDRPRTSGRYCVLCMCGEPPMRSCDANNVRPTTTTPNACTTLSTSRTGEVFGISPYAPSSISSQGQSEPEEEDIDPTWRLKQSCEGKSIDLFHHYSASAPTTESAYTSYNNTTNSRLSFTFNTTCITTSFAPSFSVSPLNQSRATTDKLMTGSVYPCTCHAHLLPAKRACRSLSASASAQRSQSHQHHTHYTSSGLSRSNRHSQLIEAHLFEAHFSTLPRPIAIRPVPQSGTDSSHTDTNTSASGGSISSGLKSFSSGGVMLRTAKPREYTYGSRLSWHHPVFSSGLGAKAQHPSYGVNFACMASHLCTHSSRSVVPSGVPTVAGATGTINSMSGTSAMHSSLCSVDSCSGRISKHQPAEAQPGPCAHCAFPNSPRTRSGLGHNSAFTPTHTRFGSPVQPAQTSDCSLSPDVDLSASSSLQIPVPTPSSGFHEASFSCLSEASSLPDCSKMLESRREFPSLTVNTPHSKAIDTPTVSRRNPCGTSSSCTETGERVQLNESALRCRSQPSEPAAPSTCSTDSVNLPNHDELSVPKITPPTISGVVVSTPGTKTTTTTVGLKRRRGPSIDTFDLLDMSGSEAIESNETPWCLSPTVIRGQKYTLSHSPHPNDGTLVRNGRGSAHPDSGSIFSPFGSWSSSATGISPFRPPYTLDGGGNSIAAEVFVFGSASRLEAADTDADLDNGTIKRDHDVTSCRCYCHTCQVCMHSRTVQITSEAPEEEGMCMDEVQNALGDGEVTCARSPAWHSTVSCSRAHSGLSCDATCRAHMFPQLTELSESAEEEKEYETPETITGEESGSQSDSLWKHSFQSSNLKSPSMHEVAFAPIQLDKPVGGDNTYSFIPTNKLGPVLPNARHSQHAFHLNPAFSCTSEQSALLYGAEPVAPPGPGSGDLLLSLSPTDSDGSEDPDMLSPQLLNREKTNPQSTLSGPCPLSTLPCVGLDLDLIEND</sequence>
<dbReference type="OrthoDB" id="6260839at2759"/>
<evidence type="ECO:0000313" key="2">
    <source>
        <dbReference type="EMBL" id="KAA0197621.1"/>
    </source>
</evidence>
<gene>
    <name evidence="2" type="ORF">FBUS_04718</name>
</gene>
<feature type="compositionally biased region" description="Low complexity" evidence="1">
    <location>
        <begin position="963"/>
        <end position="974"/>
    </location>
</feature>
<dbReference type="AlphaFoldDB" id="A0A8E0VJU7"/>
<accession>A0A8E0VJU7</accession>
<evidence type="ECO:0000256" key="1">
    <source>
        <dbReference type="SAM" id="MobiDB-lite"/>
    </source>
</evidence>
<comment type="caution">
    <text evidence="2">The sequence shown here is derived from an EMBL/GenBank/DDBJ whole genome shotgun (WGS) entry which is preliminary data.</text>
</comment>
<dbReference type="EMBL" id="LUCM01002262">
    <property type="protein sequence ID" value="KAA0197621.1"/>
    <property type="molecule type" value="Genomic_DNA"/>
</dbReference>
<protein>
    <submittedName>
        <fullName evidence="2">Uncharacterized protein</fullName>
    </submittedName>
</protein>
<proteinExistence type="predicted"/>
<feature type="region of interest" description="Disordered" evidence="1">
    <location>
        <begin position="677"/>
        <end position="700"/>
    </location>
</feature>
<keyword evidence="3" id="KW-1185">Reference proteome</keyword>
<feature type="region of interest" description="Disordered" evidence="1">
    <location>
        <begin position="951"/>
        <end position="1003"/>
    </location>
</feature>
<feature type="compositionally biased region" description="Polar residues" evidence="1">
    <location>
        <begin position="548"/>
        <end position="564"/>
    </location>
</feature>
<organism evidence="2 3">
    <name type="scientific">Fasciolopsis buskii</name>
    <dbReference type="NCBI Taxonomy" id="27845"/>
    <lineage>
        <taxon>Eukaryota</taxon>
        <taxon>Metazoa</taxon>
        <taxon>Spiralia</taxon>
        <taxon>Lophotrochozoa</taxon>
        <taxon>Platyhelminthes</taxon>
        <taxon>Trematoda</taxon>
        <taxon>Digenea</taxon>
        <taxon>Plagiorchiida</taxon>
        <taxon>Echinostomata</taxon>
        <taxon>Echinostomatoidea</taxon>
        <taxon>Fasciolidae</taxon>
        <taxon>Fasciolopsis</taxon>
    </lineage>
</organism>
<feature type="region of interest" description="Disordered" evidence="1">
    <location>
        <begin position="454"/>
        <end position="486"/>
    </location>
</feature>
<evidence type="ECO:0000313" key="3">
    <source>
        <dbReference type="Proteomes" id="UP000728185"/>
    </source>
</evidence>
<feature type="region of interest" description="Disordered" evidence="1">
    <location>
        <begin position="249"/>
        <end position="272"/>
    </location>
</feature>
<feature type="region of interest" description="Disordered" evidence="1">
    <location>
        <begin position="538"/>
        <end position="568"/>
    </location>
</feature>
<feature type="region of interest" description="Disordered" evidence="1">
    <location>
        <begin position="297"/>
        <end position="323"/>
    </location>
</feature>
<feature type="compositionally biased region" description="Polar residues" evidence="1">
    <location>
        <begin position="303"/>
        <end position="315"/>
    </location>
</feature>
<name>A0A8E0VJU7_9TREM</name>
<feature type="compositionally biased region" description="Polar residues" evidence="1">
    <location>
        <begin position="866"/>
        <end position="878"/>
    </location>
</feature>
<dbReference type="Proteomes" id="UP000728185">
    <property type="component" value="Unassembled WGS sequence"/>
</dbReference>
<feature type="compositionally biased region" description="Polar residues" evidence="1">
    <location>
        <begin position="459"/>
        <end position="481"/>
    </location>
</feature>
<feature type="region of interest" description="Disordered" evidence="1">
    <location>
        <begin position="848"/>
        <end position="878"/>
    </location>
</feature>